<sequence length="164" mass="17827">MTSFTYLALFLMTLISLSACGGGGGGSNPDDVSNANEIAEELPTVTTAPTDDIVNDSATDIQDLIVNEDFNFTAITEKNITLRYTDLEGTRAYVSVYSEFTELSTGDFIPVASSRLVSGPLINGQFSAVMSALPEQHYLVEVWQYQGQTPLQHLISGEDLNYQQ</sequence>
<dbReference type="RefSeq" id="WP_119911296.1">
    <property type="nucleotide sequence ID" value="NZ_QZCH01000017.1"/>
</dbReference>
<evidence type="ECO:0000313" key="3">
    <source>
        <dbReference type="Proteomes" id="UP000283255"/>
    </source>
</evidence>
<reference evidence="2 3" key="1">
    <citation type="submission" date="2018-09" db="EMBL/GenBank/DDBJ databases">
        <authorList>
            <person name="Wang F."/>
        </authorList>
    </citation>
    <scope>NUCLEOTIDE SEQUENCE [LARGE SCALE GENOMIC DNA]</scope>
    <source>
        <strain evidence="2 3">PLHSC7-2</strain>
    </source>
</reference>
<feature type="signal peptide" evidence="1">
    <location>
        <begin position="1"/>
        <end position="21"/>
    </location>
</feature>
<dbReference type="AlphaFoldDB" id="A0A418YD79"/>
<comment type="caution">
    <text evidence="2">The sequence shown here is derived from an EMBL/GenBank/DDBJ whole genome shotgun (WGS) entry which is preliminary data.</text>
</comment>
<reference evidence="2 3" key="2">
    <citation type="submission" date="2019-01" db="EMBL/GenBank/DDBJ databases">
        <title>Motilimonas pumilus sp. nov., isolated from the gut of sea cucumber (Apostichopus japonicus).</title>
        <authorList>
            <person name="Wang F.-Q."/>
            <person name="Ren L.-H."/>
            <person name="Lin Y.-W."/>
            <person name="Sun G.-H."/>
            <person name="Du Z.-J."/>
            <person name="Zhao J.-X."/>
            <person name="Liu X.-J."/>
            <person name="Liu L.-J."/>
        </authorList>
    </citation>
    <scope>NUCLEOTIDE SEQUENCE [LARGE SCALE GENOMIC DNA]</scope>
    <source>
        <strain evidence="2 3">PLHSC7-2</strain>
    </source>
</reference>
<keyword evidence="3" id="KW-1185">Reference proteome</keyword>
<dbReference type="EMBL" id="QZCH01000017">
    <property type="protein sequence ID" value="RJG42474.1"/>
    <property type="molecule type" value="Genomic_DNA"/>
</dbReference>
<protein>
    <recommendedName>
        <fullName evidence="4">Lipoprotein</fullName>
    </recommendedName>
</protein>
<organism evidence="2 3">
    <name type="scientific">Motilimonas pumila</name>
    <dbReference type="NCBI Taxonomy" id="2303987"/>
    <lineage>
        <taxon>Bacteria</taxon>
        <taxon>Pseudomonadati</taxon>
        <taxon>Pseudomonadota</taxon>
        <taxon>Gammaproteobacteria</taxon>
        <taxon>Alteromonadales</taxon>
        <taxon>Alteromonadales genera incertae sedis</taxon>
        <taxon>Motilimonas</taxon>
    </lineage>
</organism>
<proteinExistence type="predicted"/>
<evidence type="ECO:0008006" key="4">
    <source>
        <dbReference type="Google" id="ProtNLM"/>
    </source>
</evidence>
<evidence type="ECO:0000256" key="1">
    <source>
        <dbReference type="SAM" id="SignalP"/>
    </source>
</evidence>
<feature type="chain" id="PRO_5019234919" description="Lipoprotein" evidence="1">
    <location>
        <begin position="22"/>
        <end position="164"/>
    </location>
</feature>
<name>A0A418YD79_9GAMM</name>
<keyword evidence="1" id="KW-0732">Signal</keyword>
<dbReference type="Proteomes" id="UP000283255">
    <property type="component" value="Unassembled WGS sequence"/>
</dbReference>
<dbReference type="OrthoDB" id="6215769at2"/>
<evidence type="ECO:0000313" key="2">
    <source>
        <dbReference type="EMBL" id="RJG42474.1"/>
    </source>
</evidence>
<gene>
    <name evidence="2" type="ORF">D1Z90_13460</name>
</gene>
<accession>A0A418YD79</accession>